<dbReference type="InterPro" id="IPR015253">
    <property type="entry name" value="CST_STN1_C"/>
</dbReference>
<keyword evidence="3" id="KW-1185">Reference proteome</keyword>
<evidence type="ECO:0000313" key="3">
    <source>
        <dbReference type="Proteomes" id="UP000762676"/>
    </source>
</evidence>
<proteinExistence type="predicted"/>
<organism evidence="2 3">
    <name type="scientific">Elysia marginata</name>
    <dbReference type="NCBI Taxonomy" id="1093978"/>
    <lineage>
        <taxon>Eukaryota</taxon>
        <taxon>Metazoa</taxon>
        <taxon>Spiralia</taxon>
        <taxon>Lophotrochozoa</taxon>
        <taxon>Mollusca</taxon>
        <taxon>Gastropoda</taxon>
        <taxon>Heterobranchia</taxon>
        <taxon>Euthyneura</taxon>
        <taxon>Panpulmonata</taxon>
        <taxon>Sacoglossa</taxon>
        <taxon>Placobranchoidea</taxon>
        <taxon>Plakobranchidae</taxon>
        <taxon>Elysia</taxon>
    </lineage>
</organism>
<evidence type="ECO:0000313" key="2">
    <source>
        <dbReference type="EMBL" id="GFR85880.1"/>
    </source>
</evidence>
<comment type="caution">
    <text evidence="2">The sequence shown here is derived from an EMBL/GenBank/DDBJ whole genome shotgun (WGS) entry which is preliminary data.</text>
</comment>
<gene>
    <name evidence="2" type="ORF">ElyMa_002451900</name>
</gene>
<dbReference type="AlphaFoldDB" id="A0AAV4GNA3"/>
<dbReference type="Proteomes" id="UP000762676">
    <property type="component" value="Unassembled WGS sequence"/>
</dbReference>
<reference evidence="2 3" key="1">
    <citation type="journal article" date="2021" name="Elife">
        <title>Chloroplast acquisition without the gene transfer in kleptoplastic sea slugs, Plakobranchus ocellatus.</title>
        <authorList>
            <person name="Maeda T."/>
            <person name="Takahashi S."/>
            <person name="Yoshida T."/>
            <person name="Shimamura S."/>
            <person name="Takaki Y."/>
            <person name="Nagai Y."/>
            <person name="Toyoda A."/>
            <person name="Suzuki Y."/>
            <person name="Arimoto A."/>
            <person name="Ishii H."/>
            <person name="Satoh N."/>
            <person name="Nishiyama T."/>
            <person name="Hasebe M."/>
            <person name="Maruyama T."/>
            <person name="Minagawa J."/>
            <person name="Obokata J."/>
            <person name="Shigenobu S."/>
        </authorList>
    </citation>
    <scope>NUCLEOTIDE SEQUENCE [LARGE SCALE GENOMIC DNA]</scope>
</reference>
<dbReference type="Pfam" id="PF09170">
    <property type="entry name" value="STN1_2"/>
    <property type="match status" value="1"/>
</dbReference>
<dbReference type="EMBL" id="BMAT01005040">
    <property type="protein sequence ID" value="GFR85880.1"/>
    <property type="molecule type" value="Genomic_DNA"/>
</dbReference>
<sequence>MSEGPRKKHILTTENTPVTAESEQISAIKTALLNLEATRGWVVQLVNPNFETSDNANFEIVTNHSPLSKHVLSVLRDACLKSQQNSERGCHLMYLLDRIQDPELQRWTKSYRSVTKLALTRALECLMINSDIIEITNQRYMPLD</sequence>
<feature type="domain" description="Stn1 C-terminal" evidence="1">
    <location>
        <begin position="17"/>
        <end position="141"/>
    </location>
</feature>
<dbReference type="Gene3D" id="1.10.10.10">
    <property type="entry name" value="Winged helix-like DNA-binding domain superfamily/Winged helix DNA-binding domain"/>
    <property type="match status" value="1"/>
</dbReference>
<evidence type="ECO:0000259" key="1">
    <source>
        <dbReference type="Pfam" id="PF09170"/>
    </source>
</evidence>
<name>A0AAV4GNA3_9GAST</name>
<dbReference type="InterPro" id="IPR036388">
    <property type="entry name" value="WH-like_DNA-bd_sf"/>
</dbReference>
<accession>A0AAV4GNA3</accession>
<protein>
    <recommendedName>
        <fullName evidence="1">Stn1 C-terminal domain-containing protein</fullName>
    </recommendedName>
</protein>